<evidence type="ECO:0000313" key="2">
    <source>
        <dbReference type="EMBL" id="GEU90263.1"/>
    </source>
</evidence>
<reference evidence="2" key="1">
    <citation type="journal article" date="2019" name="Sci. Rep.">
        <title>Draft genome of Tanacetum cinerariifolium, the natural source of mosquito coil.</title>
        <authorList>
            <person name="Yamashiro T."/>
            <person name="Shiraishi A."/>
            <person name="Satake H."/>
            <person name="Nakayama K."/>
        </authorList>
    </citation>
    <scope>NUCLEOTIDE SEQUENCE</scope>
</reference>
<protein>
    <recommendedName>
        <fullName evidence="3">F-box domain, leucine-rich repeat domain, L domain-like protein</fullName>
    </recommendedName>
</protein>
<proteinExistence type="predicted"/>
<evidence type="ECO:0008006" key="3">
    <source>
        <dbReference type="Google" id="ProtNLM"/>
    </source>
</evidence>
<gene>
    <name evidence="2" type="ORF">Tci_062241</name>
</gene>
<feature type="compositionally biased region" description="Acidic residues" evidence="1">
    <location>
        <begin position="360"/>
        <end position="381"/>
    </location>
</feature>
<dbReference type="Pfam" id="PF03004">
    <property type="entry name" value="Transposase_24"/>
    <property type="match status" value="1"/>
</dbReference>
<dbReference type="InterPro" id="IPR004252">
    <property type="entry name" value="Probable_transposase_24"/>
</dbReference>
<dbReference type="EMBL" id="BKCJ010010148">
    <property type="protein sequence ID" value="GEU90263.1"/>
    <property type="molecule type" value="Genomic_DNA"/>
</dbReference>
<evidence type="ECO:0000256" key="1">
    <source>
        <dbReference type="SAM" id="MobiDB-lite"/>
    </source>
</evidence>
<accession>A0A6L2NVQ1</accession>
<feature type="region of interest" description="Disordered" evidence="1">
    <location>
        <begin position="343"/>
        <end position="381"/>
    </location>
</feature>
<dbReference type="AlphaFoldDB" id="A0A6L2NVQ1"/>
<organism evidence="2">
    <name type="scientific">Tanacetum cinerariifolium</name>
    <name type="common">Dalmatian daisy</name>
    <name type="synonym">Chrysanthemum cinerariifolium</name>
    <dbReference type="NCBI Taxonomy" id="118510"/>
    <lineage>
        <taxon>Eukaryota</taxon>
        <taxon>Viridiplantae</taxon>
        <taxon>Streptophyta</taxon>
        <taxon>Embryophyta</taxon>
        <taxon>Tracheophyta</taxon>
        <taxon>Spermatophyta</taxon>
        <taxon>Magnoliopsida</taxon>
        <taxon>eudicotyledons</taxon>
        <taxon>Gunneridae</taxon>
        <taxon>Pentapetalae</taxon>
        <taxon>asterids</taxon>
        <taxon>campanulids</taxon>
        <taxon>Asterales</taxon>
        <taxon>Asteraceae</taxon>
        <taxon>Asteroideae</taxon>
        <taxon>Anthemideae</taxon>
        <taxon>Anthemidinae</taxon>
        <taxon>Tanacetum</taxon>
    </lineage>
</organism>
<sequence length="381" mass="43767">MAVAAKVVSAVLLTDRKRRQCLVQWEGGGLGKYGQGIFLPIEVNTCPANNLLTTNIVIASQEPYEENEEDEALSRPMKKKKIEHVTNNNDFYLVEIEENNDDLKRKQVDGLEHLQKAYNTNKAAFKAHHWVIDRTTRTYNVEKIRWERPENITASEWDKHIEFWNDPGNIARAAKNRQNRAKSTVISRQGSRSLARLRDEMRQTSTTQEYPSLIDTFFMAHTVNGEFLRDEDRRIYEKMRRLETMGTYTDDEINRLARGGVVTKQLDSAKGKDTYYMQKDEMLRLQGLGSNTPTGVPYTEDEIMAIVRGGKQLGLKKREKLLTKQVTIFMRLFRSDDKFSQMLTQLESQPEYGGGNESGGCEDDETGDDEDDGEDEEEDDS</sequence>
<comment type="caution">
    <text evidence="2">The sequence shown here is derived from an EMBL/GenBank/DDBJ whole genome shotgun (WGS) entry which is preliminary data.</text>
</comment>
<name>A0A6L2NVQ1_TANCI</name>